<dbReference type="Pfam" id="PF04542">
    <property type="entry name" value="Sigma70_r2"/>
    <property type="match status" value="1"/>
</dbReference>
<keyword evidence="3" id="KW-0731">Sigma factor</keyword>
<evidence type="ECO:0000256" key="2">
    <source>
        <dbReference type="ARBA" id="ARBA00023015"/>
    </source>
</evidence>
<keyword evidence="5" id="KW-0812">Transmembrane</keyword>
<evidence type="ECO:0000313" key="8">
    <source>
        <dbReference type="EMBL" id="WZU69000.1"/>
    </source>
</evidence>
<sequence>MSTPPDIETYIAAIAAGDQDSLATLYNATSEKLFGLTLWILGNRADAEDALVDTYRSIWQAAGKYPRNGLGPMTWLLTIARNTAVDRLRRRQIGPRGGREDLDDIAAITAPARSPEMQSGAAGARSQIANCLDKMPKDRAIALRRAYLDGQTYVDLADRLDVSADTLRAQMSSHLAALRGCLDAGDDQDHGADAVLTAEYALGLLTRAEAADLEARLTAEPALSQLLINWTEDLAQLTDPIGPVIPPAALFDQIGLQLFGPKVTRWWQHKAVIWLAGVGVAVGAALLIVNLLLGPSNAARNDLFATISAADRSVILDVAFDPDSGVLALDRTAGTASDDHVLTLWLVLEDLAPMPLGPLPTATSGRLTVDDQYRRLVPGAILAISEEPIGGSLAAGPPNPWRARGRIE</sequence>
<evidence type="ECO:0000313" key="9">
    <source>
        <dbReference type="Proteomes" id="UP001470809"/>
    </source>
</evidence>
<dbReference type="GO" id="GO:0006352">
    <property type="term" value="P:DNA-templated transcription initiation"/>
    <property type="evidence" value="ECO:0007669"/>
    <property type="project" value="InterPro"/>
</dbReference>
<keyword evidence="9" id="KW-1185">Reference proteome</keyword>
<dbReference type="PANTHER" id="PTHR43133:SF62">
    <property type="entry name" value="RNA POLYMERASE SIGMA FACTOR SIGZ"/>
    <property type="match status" value="1"/>
</dbReference>
<dbReference type="KEGG" id="yrh:AABB31_09110"/>
<evidence type="ECO:0000259" key="7">
    <source>
        <dbReference type="Pfam" id="PF10099"/>
    </source>
</evidence>
<dbReference type="Pfam" id="PF10099">
    <property type="entry name" value="RskA_C"/>
    <property type="match status" value="1"/>
</dbReference>
<protein>
    <submittedName>
        <fullName evidence="8">Sigma-70 family RNA polymerase sigma factor</fullName>
    </submittedName>
</protein>
<dbReference type="NCBIfam" id="TIGR02937">
    <property type="entry name" value="sigma70-ECF"/>
    <property type="match status" value="1"/>
</dbReference>
<feature type="transmembrane region" description="Helical" evidence="5">
    <location>
        <begin position="271"/>
        <end position="293"/>
    </location>
</feature>
<dbReference type="InterPro" id="IPR018764">
    <property type="entry name" value="RskA_C"/>
</dbReference>
<dbReference type="EMBL" id="CP151767">
    <property type="protein sequence ID" value="WZU69000.1"/>
    <property type="molecule type" value="Genomic_DNA"/>
</dbReference>
<dbReference type="Proteomes" id="UP001470809">
    <property type="component" value="Chromosome"/>
</dbReference>
<evidence type="ECO:0000256" key="4">
    <source>
        <dbReference type="ARBA" id="ARBA00023163"/>
    </source>
</evidence>
<dbReference type="GO" id="GO:0016987">
    <property type="term" value="F:sigma factor activity"/>
    <property type="evidence" value="ECO:0007669"/>
    <property type="project" value="UniProtKB-KW"/>
</dbReference>
<dbReference type="PANTHER" id="PTHR43133">
    <property type="entry name" value="RNA POLYMERASE ECF-TYPE SIGMA FACTO"/>
    <property type="match status" value="1"/>
</dbReference>
<name>A0AAN0NLL4_9RHOB</name>
<dbReference type="GO" id="GO:0005886">
    <property type="term" value="C:plasma membrane"/>
    <property type="evidence" value="ECO:0007669"/>
    <property type="project" value="InterPro"/>
</dbReference>
<feature type="domain" description="RNA polymerase sigma-70 region 2" evidence="6">
    <location>
        <begin position="25"/>
        <end position="92"/>
    </location>
</feature>
<dbReference type="Gene3D" id="1.10.1740.10">
    <property type="match status" value="1"/>
</dbReference>
<accession>A0AAN0NLL4</accession>
<dbReference type="InterPro" id="IPR013325">
    <property type="entry name" value="RNA_pol_sigma_r2"/>
</dbReference>
<evidence type="ECO:0000256" key="1">
    <source>
        <dbReference type="ARBA" id="ARBA00010641"/>
    </source>
</evidence>
<dbReference type="InterPro" id="IPR036388">
    <property type="entry name" value="WH-like_DNA-bd_sf"/>
</dbReference>
<dbReference type="Gene3D" id="1.10.10.10">
    <property type="entry name" value="Winged helix-like DNA-binding domain superfamily/Winged helix DNA-binding domain"/>
    <property type="match status" value="1"/>
</dbReference>
<keyword evidence="2" id="KW-0805">Transcription regulation</keyword>
<dbReference type="InterPro" id="IPR013324">
    <property type="entry name" value="RNA_pol_sigma_r3/r4-like"/>
</dbReference>
<feature type="domain" description="Anti-sigma K factor RskA C-terminal" evidence="7">
    <location>
        <begin position="282"/>
        <end position="396"/>
    </location>
</feature>
<keyword evidence="4" id="KW-0804">Transcription</keyword>
<proteinExistence type="inferred from homology"/>
<keyword evidence="5" id="KW-1133">Transmembrane helix</keyword>
<reference evidence="9" key="1">
    <citation type="submission" date="2024-04" db="EMBL/GenBank/DDBJ databases">
        <title>Phylogenomic analyses of a clade within the roseobacter group suggest taxonomic reassignments of species of the genera Aestuariivita, Citreicella, Loktanella, Nautella, Pelagibaca, Ruegeria, Thalassobius, Thiobacimonas and Tropicibacter, and the proposal o.</title>
        <authorList>
            <person name="Jeon C.O."/>
        </authorList>
    </citation>
    <scope>NUCLEOTIDE SEQUENCE [LARGE SCALE GENOMIC DNA]</scope>
    <source>
        <strain evidence="9">SS1-5</strain>
    </source>
</reference>
<gene>
    <name evidence="8" type="ORF">AABB31_09110</name>
</gene>
<dbReference type="InterPro" id="IPR007627">
    <property type="entry name" value="RNA_pol_sigma70_r2"/>
</dbReference>
<dbReference type="SUPFAM" id="SSF88659">
    <property type="entry name" value="Sigma3 and sigma4 domains of RNA polymerase sigma factors"/>
    <property type="match status" value="1"/>
</dbReference>
<dbReference type="RefSeq" id="WP_342078293.1">
    <property type="nucleotide sequence ID" value="NZ_CP151767.2"/>
</dbReference>
<keyword evidence="5" id="KW-0472">Membrane</keyword>
<comment type="similarity">
    <text evidence="1">Belongs to the sigma-70 factor family. ECF subfamily.</text>
</comment>
<dbReference type="InterPro" id="IPR039425">
    <property type="entry name" value="RNA_pol_sigma-70-like"/>
</dbReference>
<organism evidence="8 9">
    <name type="scientific">Yoonia rhodophyticola</name>
    <dbReference type="NCBI Taxonomy" id="3137370"/>
    <lineage>
        <taxon>Bacteria</taxon>
        <taxon>Pseudomonadati</taxon>
        <taxon>Pseudomonadota</taxon>
        <taxon>Alphaproteobacteria</taxon>
        <taxon>Rhodobacterales</taxon>
        <taxon>Paracoccaceae</taxon>
        <taxon>Yoonia</taxon>
    </lineage>
</organism>
<reference evidence="8 9" key="2">
    <citation type="submission" date="2024-08" db="EMBL/GenBank/DDBJ databases">
        <title>Phylogenomic analyses of a clade within the roseobacter group suggest taxonomic reassignments of species of the genera Aestuariivita, Citreicella, Loktanella, Nautella, Pelagibaca, Ruegeria, Thalassobius, Thiobacimonas and Tropicibacter, and the proposal o.</title>
        <authorList>
            <person name="Jeon C.O."/>
        </authorList>
    </citation>
    <scope>NUCLEOTIDE SEQUENCE [LARGE SCALE GENOMIC DNA]</scope>
    <source>
        <strain evidence="8 9">SS1-5</strain>
    </source>
</reference>
<evidence type="ECO:0000259" key="6">
    <source>
        <dbReference type="Pfam" id="PF04542"/>
    </source>
</evidence>
<evidence type="ECO:0000256" key="5">
    <source>
        <dbReference type="SAM" id="Phobius"/>
    </source>
</evidence>
<evidence type="ECO:0000256" key="3">
    <source>
        <dbReference type="ARBA" id="ARBA00023082"/>
    </source>
</evidence>
<dbReference type="InterPro" id="IPR014284">
    <property type="entry name" value="RNA_pol_sigma-70_dom"/>
</dbReference>
<dbReference type="AlphaFoldDB" id="A0AAN0NLL4"/>
<dbReference type="SUPFAM" id="SSF88946">
    <property type="entry name" value="Sigma2 domain of RNA polymerase sigma factors"/>
    <property type="match status" value="1"/>
</dbReference>